<dbReference type="InterPro" id="IPR023382">
    <property type="entry name" value="MnmA-like_central_sf"/>
</dbReference>
<dbReference type="AlphaFoldDB" id="A0A6J6HVT6"/>
<keyword evidence="3" id="KW-0819">tRNA processing</keyword>
<sequence>MKVLLAMSGGVDSSVAALVLRNQGHDVVGVTMRLWGGESDTGCCSVSDVDDARRVAQQLGIDHLVFNFSEEFNEHVVDPYVSSHVAGTTPNPCIECNRHLKFDRLIERGRALGFDAVATGHHARIVDDNGTLRVGRGADALKDQSYVVHMLSGEDLAYMMFPVGFMQKSEVRQLGIDFGLRTATKPDSQDVCFIGSTIGRAGFLEPRLTFNAAEVVDQDGEKVGEVSAVELVTLGQRRGLGLGGGDKRYVVAVDVPARRVTVGDEASLFVESENLTNMVWPHEADEELVLSAEVLVQGSAHGERAAARIERSENGFRMVWARPNRRIAPGQTVVFYDANDDAVLGGGIVTA</sequence>
<dbReference type="Pfam" id="PF03054">
    <property type="entry name" value="tRNA_Me_trans"/>
    <property type="match status" value="1"/>
</dbReference>
<evidence type="ECO:0000256" key="7">
    <source>
        <dbReference type="ARBA" id="ARBA00023157"/>
    </source>
</evidence>
<dbReference type="Gene3D" id="3.40.50.620">
    <property type="entry name" value="HUPs"/>
    <property type="match status" value="1"/>
</dbReference>
<name>A0A6J6HVT6_9ZZZZ</name>
<evidence type="ECO:0000256" key="6">
    <source>
        <dbReference type="ARBA" id="ARBA00022884"/>
    </source>
</evidence>
<protein>
    <submittedName>
        <fullName evidence="10">Unannotated protein</fullName>
    </submittedName>
</protein>
<evidence type="ECO:0000256" key="5">
    <source>
        <dbReference type="ARBA" id="ARBA00022840"/>
    </source>
</evidence>
<evidence type="ECO:0000313" key="10">
    <source>
        <dbReference type="EMBL" id="CAB4617156.1"/>
    </source>
</evidence>
<dbReference type="GO" id="GO:0016783">
    <property type="term" value="F:sulfurtransferase activity"/>
    <property type="evidence" value="ECO:0007669"/>
    <property type="project" value="InterPro"/>
</dbReference>
<gene>
    <name evidence="10" type="ORF">UFOPK1874_00786</name>
</gene>
<dbReference type="PANTHER" id="PTHR11933:SF5">
    <property type="entry name" value="MITOCHONDRIAL TRNA-SPECIFIC 2-THIOURIDYLASE 1"/>
    <property type="match status" value="1"/>
</dbReference>
<dbReference type="SUPFAM" id="SSF52402">
    <property type="entry name" value="Adenine nucleotide alpha hydrolases-like"/>
    <property type="match status" value="1"/>
</dbReference>
<feature type="domain" description="tRNA-specific 2-thiouridylase MnmA-like C-terminal" evidence="8">
    <location>
        <begin position="277"/>
        <end position="349"/>
    </location>
</feature>
<evidence type="ECO:0000259" key="9">
    <source>
        <dbReference type="Pfam" id="PF20259"/>
    </source>
</evidence>
<dbReference type="Pfam" id="PF20258">
    <property type="entry name" value="tRNA_Me_trans_C"/>
    <property type="match status" value="1"/>
</dbReference>
<dbReference type="HAMAP" id="MF_00144">
    <property type="entry name" value="tRNA_thiouridyl_MnmA"/>
    <property type="match status" value="1"/>
</dbReference>
<dbReference type="GO" id="GO:0005524">
    <property type="term" value="F:ATP binding"/>
    <property type="evidence" value="ECO:0007669"/>
    <property type="project" value="UniProtKB-KW"/>
</dbReference>
<dbReference type="NCBIfam" id="NF001138">
    <property type="entry name" value="PRK00143.1"/>
    <property type="match status" value="1"/>
</dbReference>
<dbReference type="EMBL" id="CAEZUX010000083">
    <property type="protein sequence ID" value="CAB4617156.1"/>
    <property type="molecule type" value="Genomic_DNA"/>
</dbReference>
<keyword evidence="1" id="KW-0820">tRNA-binding</keyword>
<evidence type="ECO:0000256" key="3">
    <source>
        <dbReference type="ARBA" id="ARBA00022694"/>
    </source>
</evidence>
<dbReference type="CDD" id="cd01998">
    <property type="entry name" value="MnmA_TRMU-like"/>
    <property type="match status" value="1"/>
</dbReference>
<dbReference type="Gene3D" id="2.40.30.10">
    <property type="entry name" value="Translation factors"/>
    <property type="match status" value="1"/>
</dbReference>
<evidence type="ECO:0000256" key="4">
    <source>
        <dbReference type="ARBA" id="ARBA00022741"/>
    </source>
</evidence>
<dbReference type="InterPro" id="IPR014729">
    <property type="entry name" value="Rossmann-like_a/b/a_fold"/>
</dbReference>
<dbReference type="InterPro" id="IPR046885">
    <property type="entry name" value="MnmA-like_C"/>
</dbReference>
<dbReference type="PANTHER" id="PTHR11933">
    <property type="entry name" value="TRNA 5-METHYLAMINOMETHYL-2-THIOURIDYLATE -METHYLTRANSFERASE"/>
    <property type="match status" value="1"/>
</dbReference>
<keyword evidence="4" id="KW-0547">Nucleotide-binding</keyword>
<dbReference type="InterPro" id="IPR046884">
    <property type="entry name" value="MnmA-like_central"/>
</dbReference>
<dbReference type="NCBIfam" id="TIGR00420">
    <property type="entry name" value="trmU"/>
    <property type="match status" value="1"/>
</dbReference>
<accession>A0A6J6HVT6</accession>
<organism evidence="10">
    <name type="scientific">freshwater metagenome</name>
    <dbReference type="NCBI Taxonomy" id="449393"/>
    <lineage>
        <taxon>unclassified sequences</taxon>
        <taxon>metagenomes</taxon>
        <taxon>ecological metagenomes</taxon>
    </lineage>
</organism>
<evidence type="ECO:0000256" key="1">
    <source>
        <dbReference type="ARBA" id="ARBA00022555"/>
    </source>
</evidence>
<proteinExistence type="inferred from homology"/>
<dbReference type="GO" id="GO:0002143">
    <property type="term" value="P:tRNA wobble position uridine thiolation"/>
    <property type="evidence" value="ECO:0007669"/>
    <property type="project" value="TreeGrafter"/>
</dbReference>
<keyword evidence="2" id="KW-0808">Transferase</keyword>
<keyword evidence="5" id="KW-0067">ATP-binding</keyword>
<dbReference type="Pfam" id="PF20259">
    <property type="entry name" value="tRNA_Me_trans_M"/>
    <property type="match status" value="1"/>
</dbReference>
<keyword evidence="6" id="KW-0694">RNA-binding</keyword>
<evidence type="ECO:0000259" key="8">
    <source>
        <dbReference type="Pfam" id="PF20258"/>
    </source>
</evidence>
<keyword evidence="7" id="KW-1015">Disulfide bond</keyword>
<feature type="domain" description="tRNA-specific 2-thiouridylase MnmA-like central" evidence="9">
    <location>
        <begin position="203"/>
        <end position="264"/>
    </location>
</feature>
<dbReference type="Gene3D" id="2.30.30.280">
    <property type="entry name" value="Adenine nucleotide alpha hydrolases-like domains"/>
    <property type="match status" value="1"/>
</dbReference>
<dbReference type="GO" id="GO:0000049">
    <property type="term" value="F:tRNA binding"/>
    <property type="evidence" value="ECO:0007669"/>
    <property type="project" value="UniProtKB-KW"/>
</dbReference>
<dbReference type="InterPro" id="IPR004506">
    <property type="entry name" value="MnmA-like"/>
</dbReference>
<evidence type="ECO:0000256" key="2">
    <source>
        <dbReference type="ARBA" id="ARBA00022679"/>
    </source>
</evidence>
<reference evidence="10" key="1">
    <citation type="submission" date="2020-05" db="EMBL/GenBank/DDBJ databases">
        <authorList>
            <person name="Chiriac C."/>
            <person name="Salcher M."/>
            <person name="Ghai R."/>
            <person name="Kavagutti S V."/>
        </authorList>
    </citation>
    <scope>NUCLEOTIDE SEQUENCE</scope>
</reference>